<dbReference type="RefSeq" id="WP_279573830.1">
    <property type="nucleotide sequence ID" value="NZ_LWID01000002.1"/>
</dbReference>
<dbReference type="AlphaFoldDB" id="A0A9X4PDX1"/>
<evidence type="ECO:0000313" key="2">
    <source>
        <dbReference type="Proteomes" id="UP001155500"/>
    </source>
</evidence>
<comment type="caution">
    <text evidence="1">The sequence shown here is derived from an EMBL/GenBank/DDBJ whole genome shotgun (WGS) entry which is preliminary data.</text>
</comment>
<sequence length="72" mass="8470">MYIFSQNHVTRAKFIRSEYTGINTQKNALLRSEEKAFFIKSFKRIYSTLVKNGAKIDLYFEPKTLSNIKAIF</sequence>
<name>A0A9X4PDX1_9PAST</name>
<proteinExistence type="predicted"/>
<keyword evidence="2" id="KW-1185">Reference proteome</keyword>
<protein>
    <submittedName>
        <fullName evidence="1">Uncharacterized protein</fullName>
    </submittedName>
</protein>
<organism evidence="1 2">
    <name type="scientific">Volucribacter amazonae</name>
    <dbReference type="NCBI Taxonomy" id="256731"/>
    <lineage>
        <taxon>Bacteria</taxon>
        <taxon>Pseudomonadati</taxon>
        <taxon>Pseudomonadota</taxon>
        <taxon>Gammaproteobacteria</taxon>
        <taxon>Pasteurellales</taxon>
        <taxon>Pasteurellaceae</taxon>
        <taxon>Volucribacter</taxon>
    </lineage>
</organism>
<accession>A0A9X4PDX1</accession>
<dbReference type="EMBL" id="LWID01000002">
    <property type="protein sequence ID" value="MDG6896387.1"/>
    <property type="molecule type" value="Genomic_DNA"/>
</dbReference>
<gene>
    <name evidence="1" type="ORF">A6A20_12355</name>
</gene>
<reference evidence="1" key="1">
    <citation type="submission" date="2016-03" db="EMBL/GenBank/DDBJ databases">
        <title>Co-evolution between Pasteurellaceae and their hosts.</title>
        <authorList>
            <person name="Hansen M.J."/>
            <person name="Bojesen A.M."/>
            <person name="Planet P."/>
        </authorList>
    </citation>
    <scope>NUCLEOTIDE SEQUENCE</scope>
    <source>
        <strain evidence="1">146/S8/89</strain>
    </source>
</reference>
<dbReference type="Proteomes" id="UP001155500">
    <property type="component" value="Unassembled WGS sequence"/>
</dbReference>
<evidence type="ECO:0000313" key="1">
    <source>
        <dbReference type="EMBL" id="MDG6896387.1"/>
    </source>
</evidence>